<keyword evidence="2" id="KW-0732">Signal</keyword>
<dbReference type="Proteomes" id="UP000182427">
    <property type="component" value="Chromosome I"/>
</dbReference>
<feature type="signal peptide" evidence="2">
    <location>
        <begin position="1"/>
        <end position="17"/>
    </location>
</feature>
<evidence type="ECO:0000256" key="2">
    <source>
        <dbReference type="SAM" id="SignalP"/>
    </source>
</evidence>
<proteinExistence type="predicted"/>
<dbReference type="AlphaFoldDB" id="A0A1G7K1X5"/>
<reference evidence="4" key="1">
    <citation type="submission" date="2016-10" db="EMBL/GenBank/DDBJ databases">
        <authorList>
            <person name="Varghese N."/>
            <person name="Submissions S."/>
        </authorList>
    </citation>
    <scope>NUCLEOTIDE SEQUENCE [LARGE SCALE GENOMIC DNA]</scope>
    <source>
        <strain evidence="4">GAS232</strain>
    </source>
</reference>
<protein>
    <submittedName>
        <fullName evidence="3">Uncharacterized protein</fullName>
    </submittedName>
</protein>
<organism evidence="3 4">
    <name type="scientific">Terriglobus roseus</name>
    <dbReference type="NCBI Taxonomy" id="392734"/>
    <lineage>
        <taxon>Bacteria</taxon>
        <taxon>Pseudomonadati</taxon>
        <taxon>Acidobacteriota</taxon>
        <taxon>Terriglobia</taxon>
        <taxon>Terriglobales</taxon>
        <taxon>Acidobacteriaceae</taxon>
        <taxon>Terriglobus</taxon>
    </lineage>
</organism>
<feature type="chain" id="PRO_5009241604" evidence="2">
    <location>
        <begin position="18"/>
        <end position="176"/>
    </location>
</feature>
<dbReference type="EMBL" id="LT629690">
    <property type="protein sequence ID" value="SDF31253.1"/>
    <property type="molecule type" value="Genomic_DNA"/>
</dbReference>
<feature type="region of interest" description="Disordered" evidence="1">
    <location>
        <begin position="25"/>
        <end position="48"/>
    </location>
</feature>
<keyword evidence="4" id="KW-1185">Reference proteome</keyword>
<name>A0A1G7K1X5_9BACT</name>
<accession>A0A1G7K1X5</accession>
<evidence type="ECO:0000313" key="3">
    <source>
        <dbReference type="EMBL" id="SDF31253.1"/>
    </source>
</evidence>
<feature type="compositionally biased region" description="Low complexity" evidence="1">
    <location>
        <begin position="28"/>
        <end position="42"/>
    </location>
</feature>
<dbReference type="RefSeq" id="WP_231966855.1">
    <property type="nucleotide sequence ID" value="NZ_LT629690.1"/>
</dbReference>
<evidence type="ECO:0000313" key="4">
    <source>
        <dbReference type="Proteomes" id="UP000182427"/>
    </source>
</evidence>
<sequence length="176" mass="18418">MKLLATIALGMVVLAHAQQQTGASGGIAVAPAPESSTTAPASDNTAQDSHSFRIRLLDGRNGSPVAGGHVKLWYDEPSGSGYILATNGRGVALMPAPVGQPVRILVRSDGAVDCRHAQRYSPPIGYNLADIAAKGTAAENTCGDVAVRIAPGELVLFVRPQRWYEKLNQNPPTNVP</sequence>
<gene>
    <name evidence="3" type="ORF">SAMN05444167_2032</name>
</gene>
<evidence type="ECO:0000256" key="1">
    <source>
        <dbReference type="SAM" id="MobiDB-lite"/>
    </source>
</evidence>